<evidence type="ECO:0000313" key="2">
    <source>
        <dbReference type="Proteomes" id="UP001526143"/>
    </source>
</evidence>
<organism evidence="1 2">
    <name type="scientific">Plectonema radiosum NIES-515</name>
    <dbReference type="NCBI Taxonomy" id="2986073"/>
    <lineage>
        <taxon>Bacteria</taxon>
        <taxon>Bacillati</taxon>
        <taxon>Cyanobacteriota</taxon>
        <taxon>Cyanophyceae</taxon>
        <taxon>Oscillatoriophycideae</taxon>
        <taxon>Oscillatoriales</taxon>
        <taxon>Microcoleaceae</taxon>
        <taxon>Plectonema</taxon>
    </lineage>
</organism>
<accession>A0ABT3AUV2</accession>
<evidence type="ECO:0000313" key="1">
    <source>
        <dbReference type="EMBL" id="MCV3212909.1"/>
    </source>
</evidence>
<dbReference type="Proteomes" id="UP001526143">
    <property type="component" value="Unassembled WGS sequence"/>
</dbReference>
<dbReference type="EMBL" id="JAOWRF010000081">
    <property type="protein sequence ID" value="MCV3212909.1"/>
    <property type="molecule type" value="Genomic_DNA"/>
</dbReference>
<sequence length="106" mass="12106">MALSFVVMLGFLQQAIAKIKDPRLASNATRYSIFDTVLAAFSVFFMQCESFLEHQRQIHMRDTQPALGVNWCELTLMRQSDGKVIYQNAFITRPMSKSHRCMGQVG</sequence>
<name>A0ABT3AUV2_9CYAN</name>
<reference evidence="1 2" key="1">
    <citation type="submission" date="2022-10" db="EMBL/GenBank/DDBJ databases">
        <title>Identification of biosynthetic pathway for the production of the potent trypsin inhibitor radiosumin.</title>
        <authorList>
            <person name="Fewer D.P."/>
            <person name="Delbaje E."/>
            <person name="Ouyang X."/>
            <person name="Agostino P.D."/>
            <person name="Wahlsten M."/>
            <person name="Jokela J."/>
            <person name="Permi P."/>
            <person name="Haapaniemi E."/>
            <person name="Koistinen H."/>
        </authorList>
    </citation>
    <scope>NUCLEOTIDE SEQUENCE [LARGE SCALE GENOMIC DNA]</scope>
    <source>
        <strain evidence="1 2">NIES-515</strain>
    </source>
</reference>
<gene>
    <name evidence="1" type="ORF">OGM63_05090</name>
</gene>
<evidence type="ECO:0008006" key="3">
    <source>
        <dbReference type="Google" id="ProtNLM"/>
    </source>
</evidence>
<proteinExistence type="predicted"/>
<comment type="caution">
    <text evidence="1">The sequence shown here is derived from an EMBL/GenBank/DDBJ whole genome shotgun (WGS) entry which is preliminary data.</text>
</comment>
<keyword evidence="2" id="KW-1185">Reference proteome</keyword>
<protein>
    <recommendedName>
        <fullName evidence="3">Transposase</fullName>
    </recommendedName>
</protein>
<dbReference type="RefSeq" id="WP_263744412.1">
    <property type="nucleotide sequence ID" value="NZ_JAOWRF010000081.1"/>
</dbReference>